<reference evidence="2" key="1">
    <citation type="submission" date="2021-05" db="EMBL/GenBank/DDBJ databases">
        <authorList>
            <person name="Alioto T."/>
            <person name="Alioto T."/>
            <person name="Gomez Garrido J."/>
        </authorList>
    </citation>
    <scope>NUCLEOTIDE SEQUENCE</scope>
</reference>
<organism evidence="2">
    <name type="scientific">Cacopsylla melanoneura</name>
    <dbReference type="NCBI Taxonomy" id="428564"/>
    <lineage>
        <taxon>Eukaryota</taxon>
        <taxon>Metazoa</taxon>
        <taxon>Ecdysozoa</taxon>
        <taxon>Arthropoda</taxon>
        <taxon>Hexapoda</taxon>
        <taxon>Insecta</taxon>
        <taxon>Pterygota</taxon>
        <taxon>Neoptera</taxon>
        <taxon>Paraneoptera</taxon>
        <taxon>Hemiptera</taxon>
        <taxon>Sternorrhyncha</taxon>
        <taxon>Psylloidea</taxon>
        <taxon>Psyllidae</taxon>
        <taxon>Psyllinae</taxon>
        <taxon>Cacopsylla</taxon>
    </lineage>
</organism>
<keyword evidence="1" id="KW-0812">Transmembrane</keyword>
<feature type="transmembrane region" description="Helical" evidence="1">
    <location>
        <begin position="81"/>
        <end position="100"/>
    </location>
</feature>
<dbReference type="EMBL" id="HBUF01028987">
    <property type="protein sequence ID" value="CAG6613953.1"/>
    <property type="molecule type" value="Transcribed_RNA"/>
</dbReference>
<feature type="transmembrane region" description="Helical" evidence="1">
    <location>
        <begin position="106"/>
        <end position="125"/>
    </location>
</feature>
<dbReference type="EMBL" id="HBUF01028988">
    <property type="protein sequence ID" value="CAG6613956.1"/>
    <property type="molecule type" value="Transcribed_RNA"/>
</dbReference>
<accession>A0A8D8PU18</accession>
<keyword evidence="1" id="KW-0472">Membrane</keyword>
<dbReference type="EMBL" id="HBUF01028985">
    <property type="protein sequence ID" value="CAG6613947.1"/>
    <property type="molecule type" value="Transcribed_RNA"/>
</dbReference>
<dbReference type="EMBL" id="HBUF01028989">
    <property type="protein sequence ID" value="CAG6613959.1"/>
    <property type="molecule type" value="Transcribed_RNA"/>
</dbReference>
<evidence type="ECO:0000256" key="1">
    <source>
        <dbReference type="SAM" id="Phobius"/>
    </source>
</evidence>
<dbReference type="EMBL" id="HBUF01028986">
    <property type="protein sequence ID" value="CAG6613950.1"/>
    <property type="molecule type" value="Transcribed_RNA"/>
</dbReference>
<keyword evidence="1" id="KW-1133">Transmembrane helix</keyword>
<protein>
    <submittedName>
        <fullName evidence="2">Uncharacterized protein</fullName>
    </submittedName>
</protein>
<evidence type="ECO:0000313" key="2">
    <source>
        <dbReference type="EMBL" id="CAG6613959.1"/>
    </source>
</evidence>
<name>A0A8D8PU18_9HEMI</name>
<sequence length="180" mass="19216">MGVIEPELLTARKSAIAFAIPLTPPANEPSALKPANIGIAAGKKPPLTVDGTLRTRGILLLNILPRLTFFAANKANLASDLMFSLFGAVFIPTVAALVSLRNENTFFLFFLIPAPIFRLTFIALVTNQAADFSGKLESLASTLLQAAFSNCQSASFRFDEGFEYCISCSLQAESSGLIPS</sequence>
<proteinExistence type="predicted"/>
<dbReference type="AlphaFoldDB" id="A0A8D8PU18"/>